<dbReference type="CDD" id="cd01948">
    <property type="entry name" value="EAL"/>
    <property type="match status" value="1"/>
</dbReference>
<proteinExistence type="predicted"/>
<keyword evidence="1" id="KW-0472">Membrane</keyword>
<dbReference type="InterPro" id="IPR000160">
    <property type="entry name" value="GGDEF_dom"/>
</dbReference>
<comment type="caution">
    <text evidence="4">The sequence shown here is derived from an EMBL/GenBank/DDBJ whole genome shotgun (WGS) entry which is preliminary data.</text>
</comment>
<dbReference type="InterPro" id="IPR043128">
    <property type="entry name" value="Rev_trsase/Diguanyl_cyclase"/>
</dbReference>
<sequence>MKPPAFGLAGRHIIMLLLALLVALFLGGMWLLSGLNLRIAESTLAELREQQIRETFRANLGRIDAHHRRMEQNTQDLARIGRLLVELGGERDAAEEVLHQVLHDFPEARGVTLWLTQAEPPLGLYAWREGGRLRTAWLEAGWEESDWLRRRLETWRSTEDSLHWTAAYYKERIDDVVISASAPVRSANGRVLGMAASDWVAGDIIGLVSDVEVTPSAFAFLVDRENRNLSSLARVEDQRRAQPLIEAVVEMELNREMAEEAPGMLVRRSLPLQGEAWSLLYATSRAGMVFGIGVPQAEADAVLAPMRQANLRIMSAVGAGVLLLALVILLLVAGMLRQLRTLYTDPLTGLPNRARLLADLERQRAGSLLLVNVEGFKQFNGVFGQACGDQVIRHLTARLRALLQGVEWRGSRLYRMPADEQAIWLPGRLSAEALQGRLQALQAEVGTTRLEWRGQELMLHVTLGLASTWQLEEEGREALIAAAGMALRQARQHQLGFCLHDPGMGVREGYEHNLAWANRLTAALDEGRVVAYFQPIVELASGRVTKQECLMRLIDEQGEPVSPGQFLAVARGSRLYRRLTLAMVERCLAAMAESDQSFSLNLSAEDLVDPEVSEPLLSRVAESGLGQRLILEILESEKIANYAAVSDTIARARAMGVRIAIDDFGTGYANFEHLLRLDVDLLKIDGSLVRHLDGDPEALALARGIVGFARELGLETVAEFVHSPEVLARVRELGIDHAQGACIAMPAPSPVTSIRLP</sequence>
<dbReference type="Gene3D" id="3.30.70.270">
    <property type="match status" value="1"/>
</dbReference>
<feature type="domain" description="EAL" evidence="2">
    <location>
        <begin position="513"/>
        <end position="757"/>
    </location>
</feature>
<keyword evidence="1" id="KW-1133">Transmembrane helix</keyword>
<dbReference type="Pfam" id="PF00563">
    <property type="entry name" value="EAL"/>
    <property type="match status" value="1"/>
</dbReference>
<dbReference type="SUPFAM" id="SSF55073">
    <property type="entry name" value="Nucleotide cyclase"/>
    <property type="match status" value="1"/>
</dbReference>
<dbReference type="NCBIfam" id="TIGR00254">
    <property type="entry name" value="GGDEF"/>
    <property type="match status" value="1"/>
</dbReference>
<feature type="transmembrane region" description="Helical" evidence="1">
    <location>
        <begin position="12"/>
        <end position="32"/>
    </location>
</feature>
<organism evidence="4 5">
    <name type="scientific">Halomonas mongoliensis</name>
    <dbReference type="NCBI Taxonomy" id="321265"/>
    <lineage>
        <taxon>Bacteria</taxon>
        <taxon>Pseudomonadati</taxon>
        <taxon>Pseudomonadota</taxon>
        <taxon>Gammaproteobacteria</taxon>
        <taxon>Oceanospirillales</taxon>
        <taxon>Halomonadaceae</taxon>
        <taxon>Halomonas</taxon>
    </lineage>
</organism>
<name>A0ABU1GJN7_9GAMM</name>
<feature type="transmembrane region" description="Helical" evidence="1">
    <location>
        <begin position="313"/>
        <end position="336"/>
    </location>
</feature>
<dbReference type="InterPro" id="IPR001633">
    <property type="entry name" value="EAL_dom"/>
</dbReference>
<evidence type="ECO:0000313" key="5">
    <source>
        <dbReference type="Proteomes" id="UP001252270"/>
    </source>
</evidence>
<dbReference type="InterPro" id="IPR029787">
    <property type="entry name" value="Nucleotide_cyclase"/>
</dbReference>
<reference evidence="4 5" key="1">
    <citation type="submission" date="2023-04" db="EMBL/GenBank/DDBJ databases">
        <title>A long-awaited taxogenomic arrangement of the family Halomonadaceae.</title>
        <authorList>
            <person name="De La Haba R."/>
            <person name="Chuvochina M."/>
            <person name="Wittouck S."/>
            <person name="Arahal D.R."/>
            <person name="Sanchez-Porro C."/>
            <person name="Hugenholtz P."/>
            <person name="Ventosa A."/>
        </authorList>
    </citation>
    <scope>NUCLEOTIDE SEQUENCE [LARGE SCALE GENOMIC DNA]</scope>
    <source>
        <strain evidence="4 5">DSM 17332</strain>
    </source>
</reference>
<dbReference type="PANTHER" id="PTHR33121">
    <property type="entry name" value="CYCLIC DI-GMP PHOSPHODIESTERASE PDEF"/>
    <property type="match status" value="1"/>
</dbReference>
<evidence type="ECO:0000256" key="1">
    <source>
        <dbReference type="SAM" id="Phobius"/>
    </source>
</evidence>
<dbReference type="PANTHER" id="PTHR33121:SF79">
    <property type="entry name" value="CYCLIC DI-GMP PHOSPHODIESTERASE PDED-RELATED"/>
    <property type="match status" value="1"/>
</dbReference>
<dbReference type="Gene3D" id="3.30.450.20">
    <property type="entry name" value="PAS domain"/>
    <property type="match status" value="1"/>
</dbReference>
<dbReference type="SMART" id="SM00267">
    <property type="entry name" value="GGDEF"/>
    <property type="match status" value="1"/>
</dbReference>
<dbReference type="EMBL" id="JARWAL010000001">
    <property type="protein sequence ID" value="MDR5891688.1"/>
    <property type="molecule type" value="Genomic_DNA"/>
</dbReference>
<dbReference type="Proteomes" id="UP001252270">
    <property type="component" value="Unassembled WGS sequence"/>
</dbReference>
<keyword evidence="1" id="KW-0812">Transmembrane</keyword>
<dbReference type="SMART" id="SM00052">
    <property type="entry name" value="EAL"/>
    <property type="match status" value="1"/>
</dbReference>
<dbReference type="Pfam" id="PF00990">
    <property type="entry name" value="GGDEF"/>
    <property type="match status" value="1"/>
</dbReference>
<dbReference type="Gene3D" id="3.20.20.450">
    <property type="entry name" value="EAL domain"/>
    <property type="match status" value="1"/>
</dbReference>
<evidence type="ECO:0000259" key="2">
    <source>
        <dbReference type="PROSITE" id="PS50883"/>
    </source>
</evidence>
<accession>A0ABU1GJN7</accession>
<dbReference type="InterPro" id="IPR050706">
    <property type="entry name" value="Cyclic-di-GMP_PDE-like"/>
</dbReference>
<protein>
    <submittedName>
        <fullName evidence="4">EAL domain-containing protein</fullName>
    </submittedName>
</protein>
<dbReference type="RefSeq" id="WP_309635641.1">
    <property type="nucleotide sequence ID" value="NZ_JARWAL010000001.1"/>
</dbReference>
<evidence type="ECO:0000313" key="4">
    <source>
        <dbReference type="EMBL" id="MDR5891688.1"/>
    </source>
</evidence>
<dbReference type="SUPFAM" id="SSF141868">
    <property type="entry name" value="EAL domain-like"/>
    <property type="match status" value="1"/>
</dbReference>
<dbReference type="CDD" id="cd01949">
    <property type="entry name" value="GGDEF"/>
    <property type="match status" value="1"/>
</dbReference>
<dbReference type="PROSITE" id="PS50883">
    <property type="entry name" value="EAL"/>
    <property type="match status" value="1"/>
</dbReference>
<evidence type="ECO:0000259" key="3">
    <source>
        <dbReference type="PROSITE" id="PS50887"/>
    </source>
</evidence>
<dbReference type="InterPro" id="IPR035919">
    <property type="entry name" value="EAL_sf"/>
</dbReference>
<keyword evidence="5" id="KW-1185">Reference proteome</keyword>
<gene>
    <name evidence="4" type="ORF">QC820_02595</name>
</gene>
<feature type="domain" description="GGDEF" evidence="3">
    <location>
        <begin position="364"/>
        <end position="502"/>
    </location>
</feature>
<dbReference type="PROSITE" id="PS50887">
    <property type="entry name" value="GGDEF"/>
    <property type="match status" value="1"/>
</dbReference>